<proteinExistence type="predicted"/>
<protein>
    <submittedName>
        <fullName evidence="1">Uncharacterized protein</fullName>
    </submittedName>
</protein>
<accession>A0A2K3JNA7</accession>
<reference evidence="1 2" key="2">
    <citation type="journal article" date="2017" name="Front. Plant Sci.">
        <title>Gene Classification and Mining of Molecular Markers Useful in Red Clover (Trifolium pratense) Breeding.</title>
        <authorList>
            <person name="Istvanek J."/>
            <person name="Dluhosova J."/>
            <person name="Dluhos P."/>
            <person name="Patkova L."/>
            <person name="Nedelnik J."/>
            <person name="Repkova J."/>
        </authorList>
    </citation>
    <scope>NUCLEOTIDE SEQUENCE [LARGE SCALE GENOMIC DNA]</scope>
    <source>
        <strain evidence="2">cv. Tatra</strain>
        <tissue evidence="1">Young leaves</tissue>
    </source>
</reference>
<sequence length="61" mass="6403">AICCAAKAGLHVPSVENIAPASAVPAMEGSFGEFEVLFKHFVLIMVIAITVDDAIDELMAK</sequence>
<dbReference type="EMBL" id="ASHM01071820">
    <property type="protein sequence ID" value="PNX55519.1"/>
    <property type="molecule type" value="Genomic_DNA"/>
</dbReference>
<dbReference type="AlphaFoldDB" id="A0A2K3JNA7"/>
<comment type="caution">
    <text evidence="1">The sequence shown here is derived from an EMBL/GenBank/DDBJ whole genome shotgun (WGS) entry which is preliminary data.</text>
</comment>
<organism evidence="1 2">
    <name type="scientific">Trifolium pratense</name>
    <name type="common">Red clover</name>
    <dbReference type="NCBI Taxonomy" id="57577"/>
    <lineage>
        <taxon>Eukaryota</taxon>
        <taxon>Viridiplantae</taxon>
        <taxon>Streptophyta</taxon>
        <taxon>Embryophyta</taxon>
        <taxon>Tracheophyta</taxon>
        <taxon>Spermatophyta</taxon>
        <taxon>Magnoliopsida</taxon>
        <taxon>eudicotyledons</taxon>
        <taxon>Gunneridae</taxon>
        <taxon>Pentapetalae</taxon>
        <taxon>rosids</taxon>
        <taxon>fabids</taxon>
        <taxon>Fabales</taxon>
        <taxon>Fabaceae</taxon>
        <taxon>Papilionoideae</taxon>
        <taxon>50 kb inversion clade</taxon>
        <taxon>NPAAA clade</taxon>
        <taxon>Hologalegina</taxon>
        <taxon>IRL clade</taxon>
        <taxon>Trifolieae</taxon>
        <taxon>Trifolium</taxon>
    </lineage>
</organism>
<dbReference type="Proteomes" id="UP000236291">
    <property type="component" value="Unassembled WGS sequence"/>
</dbReference>
<evidence type="ECO:0000313" key="1">
    <source>
        <dbReference type="EMBL" id="PNX55519.1"/>
    </source>
</evidence>
<evidence type="ECO:0000313" key="2">
    <source>
        <dbReference type="Proteomes" id="UP000236291"/>
    </source>
</evidence>
<feature type="non-terminal residue" evidence="1">
    <location>
        <position position="1"/>
    </location>
</feature>
<name>A0A2K3JNA7_TRIPR</name>
<reference evidence="1 2" key="1">
    <citation type="journal article" date="2014" name="Am. J. Bot.">
        <title>Genome assembly and annotation for red clover (Trifolium pratense; Fabaceae).</title>
        <authorList>
            <person name="Istvanek J."/>
            <person name="Jaros M."/>
            <person name="Krenek A."/>
            <person name="Repkova J."/>
        </authorList>
    </citation>
    <scope>NUCLEOTIDE SEQUENCE [LARGE SCALE GENOMIC DNA]</scope>
    <source>
        <strain evidence="2">cv. Tatra</strain>
        <tissue evidence="1">Young leaves</tissue>
    </source>
</reference>
<gene>
    <name evidence="1" type="ORF">L195_g049148</name>
</gene>